<protein>
    <submittedName>
        <fullName evidence="2">Uncharacterized protein</fullName>
    </submittedName>
</protein>
<feature type="transmembrane region" description="Helical" evidence="1">
    <location>
        <begin position="21"/>
        <end position="47"/>
    </location>
</feature>
<evidence type="ECO:0000256" key="1">
    <source>
        <dbReference type="SAM" id="Phobius"/>
    </source>
</evidence>
<feature type="transmembrane region" description="Helical" evidence="1">
    <location>
        <begin position="59"/>
        <end position="77"/>
    </location>
</feature>
<sequence length="78" mass="8497">MSYEQEQKARARLERKEDRRAAIATTLVFLVALGWVLDAIMILVYVFGSEGLRGRAGGMGIALAIISALLTVAMVLCQ</sequence>
<dbReference type="AlphaFoldDB" id="A0A6M3M9H5"/>
<proteinExistence type="predicted"/>
<accession>A0A6M3M9H5</accession>
<gene>
    <name evidence="2" type="ORF">MM171B01706_0001</name>
</gene>
<keyword evidence="1" id="KW-0472">Membrane</keyword>
<reference evidence="2" key="1">
    <citation type="submission" date="2020-03" db="EMBL/GenBank/DDBJ databases">
        <title>The deep terrestrial virosphere.</title>
        <authorList>
            <person name="Holmfeldt K."/>
            <person name="Nilsson E."/>
            <person name="Simone D."/>
            <person name="Lopez-Fernandez M."/>
            <person name="Wu X."/>
            <person name="de Brujin I."/>
            <person name="Lundin D."/>
            <person name="Andersson A."/>
            <person name="Bertilsson S."/>
            <person name="Dopson M."/>
        </authorList>
    </citation>
    <scope>NUCLEOTIDE SEQUENCE</scope>
    <source>
        <strain evidence="2">MM171B01706</strain>
    </source>
</reference>
<name>A0A6M3M9H5_9ZZZZ</name>
<keyword evidence="1" id="KW-0812">Transmembrane</keyword>
<evidence type="ECO:0000313" key="2">
    <source>
        <dbReference type="EMBL" id="QJB01936.1"/>
    </source>
</evidence>
<organism evidence="2">
    <name type="scientific">viral metagenome</name>
    <dbReference type="NCBI Taxonomy" id="1070528"/>
    <lineage>
        <taxon>unclassified sequences</taxon>
        <taxon>metagenomes</taxon>
        <taxon>organismal metagenomes</taxon>
    </lineage>
</organism>
<keyword evidence="1" id="KW-1133">Transmembrane helix</keyword>
<dbReference type="EMBL" id="MT143746">
    <property type="protein sequence ID" value="QJB01936.1"/>
    <property type="molecule type" value="Genomic_DNA"/>
</dbReference>